<dbReference type="Proteomes" id="UP001050975">
    <property type="component" value="Unassembled WGS sequence"/>
</dbReference>
<reference evidence="3" key="1">
    <citation type="submission" date="2019-10" db="EMBL/GenBank/DDBJ databases">
        <title>Draft genome sequece of Microseira wollei NIES-4236.</title>
        <authorList>
            <person name="Yamaguchi H."/>
            <person name="Suzuki S."/>
            <person name="Kawachi M."/>
        </authorList>
    </citation>
    <scope>NUCLEOTIDE SEQUENCE</scope>
    <source>
        <strain evidence="3">NIES-4236</strain>
    </source>
</reference>
<sequence length="62" mass="6724">MSLQDKAKAIAKNIEGKVQEAVGEITGDPQQKAEGKAKQVQAQAMNVVENAKDKVKNFIDKI</sequence>
<evidence type="ECO:0000259" key="2">
    <source>
        <dbReference type="Pfam" id="PF05532"/>
    </source>
</evidence>
<comment type="similarity">
    <text evidence="1">Belongs to the UPF0337 (CsbD) family.</text>
</comment>
<dbReference type="Gene3D" id="1.10.1470.10">
    <property type="entry name" value="YjbJ"/>
    <property type="match status" value="1"/>
</dbReference>
<dbReference type="RefSeq" id="WP_226577737.1">
    <property type="nucleotide sequence ID" value="NZ_BLAY01000021.1"/>
</dbReference>
<name>A0AAV3X6X0_9CYAN</name>
<dbReference type="InterPro" id="IPR008462">
    <property type="entry name" value="CsbD"/>
</dbReference>
<evidence type="ECO:0000313" key="3">
    <source>
        <dbReference type="EMBL" id="GET37006.1"/>
    </source>
</evidence>
<dbReference type="AlphaFoldDB" id="A0AAV3X6X0"/>
<keyword evidence="4" id="KW-1185">Reference proteome</keyword>
<comment type="caution">
    <text evidence="3">The sequence shown here is derived from an EMBL/GenBank/DDBJ whole genome shotgun (WGS) entry which is preliminary data.</text>
</comment>
<dbReference type="Pfam" id="PF05532">
    <property type="entry name" value="CsbD"/>
    <property type="match status" value="1"/>
</dbReference>
<dbReference type="EMBL" id="BLAY01000021">
    <property type="protein sequence ID" value="GET37006.1"/>
    <property type="molecule type" value="Genomic_DNA"/>
</dbReference>
<protein>
    <submittedName>
        <fullName evidence="3">CsbD family protein</fullName>
    </submittedName>
</protein>
<dbReference type="SUPFAM" id="SSF69047">
    <property type="entry name" value="Hypothetical protein YjbJ"/>
    <property type="match status" value="1"/>
</dbReference>
<accession>A0AAV3X6X0</accession>
<gene>
    <name evidence="3" type="ORF">MiSe_17590</name>
</gene>
<evidence type="ECO:0000256" key="1">
    <source>
        <dbReference type="ARBA" id="ARBA00009129"/>
    </source>
</evidence>
<dbReference type="InterPro" id="IPR036629">
    <property type="entry name" value="YjbJ_sf"/>
</dbReference>
<proteinExistence type="inferred from homology"/>
<organism evidence="3 4">
    <name type="scientific">Microseira wollei NIES-4236</name>
    <dbReference type="NCBI Taxonomy" id="2530354"/>
    <lineage>
        <taxon>Bacteria</taxon>
        <taxon>Bacillati</taxon>
        <taxon>Cyanobacteriota</taxon>
        <taxon>Cyanophyceae</taxon>
        <taxon>Oscillatoriophycideae</taxon>
        <taxon>Aerosakkonematales</taxon>
        <taxon>Aerosakkonemataceae</taxon>
        <taxon>Microseira</taxon>
    </lineage>
</organism>
<evidence type="ECO:0000313" key="4">
    <source>
        <dbReference type="Proteomes" id="UP001050975"/>
    </source>
</evidence>
<feature type="domain" description="CsbD-like" evidence="2">
    <location>
        <begin position="5"/>
        <end position="56"/>
    </location>
</feature>